<reference evidence="2 3" key="1">
    <citation type="journal article" date="2011" name="Front. Microbiol.">
        <title>Genomic signatures of strain selection and enhancement in Bacillus atrophaeus var. globigii, a historical biowarfare simulant.</title>
        <authorList>
            <person name="Gibbons H.S."/>
            <person name="Broomall S.M."/>
            <person name="McNew L.A."/>
            <person name="Daligault H."/>
            <person name="Chapman C."/>
            <person name="Bruce D."/>
            <person name="Karavis M."/>
            <person name="Krepps M."/>
            <person name="McGregor P.A."/>
            <person name="Hong C."/>
            <person name="Park K.H."/>
            <person name="Akmal A."/>
            <person name="Feldman A."/>
            <person name="Lin J.S."/>
            <person name="Chang W.E."/>
            <person name="Higgs B.W."/>
            <person name="Demirev P."/>
            <person name="Lindquist J."/>
            <person name="Liem A."/>
            <person name="Fochler E."/>
            <person name="Read T.D."/>
            <person name="Tapia R."/>
            <person name="Johnson S."/>
            <person name="Bishop-Lilly K.A."/>
            <person name="Detter C."/>
            <person name="Han C."/>
            <person name="Sozhamannan S."/>
            <person name="Rosenzweig C.N."/>
            <person name="Skowronski E.W."/>
        </authorList>
    </citation>
    <scope>NUCLEOTIDE SEQUENCE [LARGE SCALE GENOMIC DNA]</scope>
    <source>
        <strain evidence="2 3">Y4G10-17</strain>
    </source>
</reference>
<keyword evidence="3" id="KW-1185">Reference proteome</keyword>
<dbReference type="RefSeq" id="WP_126798982.1">
    <property type="nucleotide sequence ID" value="NZ_PIPO01000003.1"/>
</dbReference>
<feature type="transmembrane region" description="Helical" evidence="1">
    <location>
        <begin position="37"/>
        <end position="57"/>
    </location>
</feature>
<evidence type="ECO:0000256" key="1">
    <source>
        <dbReference type="SAM" id="Phobius"/>
    </source>
</evidence>
<name>A0A432WHK5_9GAMM</name>
<organism evidence="2 3">
    <name type="scientific">Aliidiomarina soli</name>
    <dbReference type="NCBI Taxonomy" id="1928574"/>
    <lineage>
        <taxon>Bacteria</taxon>
        <taxon>Pseudomonadati</taxon>
        <taxon>Pseudomonadota</taxon>
        <taxon>Gammaproteobacteria</taxon>
        <taxon>Alteromonadales</taxon>
        <taxon>Idiomarinaceae</taxon>
        <taxon>Aliidiomarina</taxon>
    </lineage>
</organism>
<feature type="transmembrane region" description="Helical" evidence="1">
    <location>
        <begin position="69"/>
        <end position="87"/>
    </location>
</feature>
<proteinExistence type="predicted"/>
<dbReference type="AlphaFoldDB" id="A0A432WHK5"/>
<dbReference type="EMBL" id="PIPO01000003">
    <property type="protein sequence ID" value="RUO33264.1"/>
    <property type="molecule type" value="Genomic_DNA"/>
</dbReference>
<dbReference type="Proteomes" id="UP000287823">
    <property type="component" value="Unassembled WGS sequence"/>
</dbReference>
<sequence length="142" mass="15645">MNIQKAIALVTAPIGLIFLLSDPSDLLQVITSTGLNWHAVFLPIALGIVFGCLAGLLRFDQVQKLQLPALYVTTALFTFGVISSIAIKFEHGYWFLAQPTFWLASVGLALHAFMRTQLRFSEKQHEAAEASSKKTDKKEPKG</sequence>
<gene>
    <name evidence="2" type="ORF">CWE14_08565</name>
</gene>
<comment type="caution">
    <text evidence="2">The sequence shown here is derived from an EMBL/GenBank/DDBJ whole genome shotgun (WGS) entry which is preliminary data.</text>
</comment>
<keyword evidence="1" id="KW-0812">Transmembrane</keyword>
<evidence type="ECO:0000313" key="2">
    <source>
        <dbReference type="EMBL" id="RUO33264.1"/>
    </source>
</evidence>
<feature type="transmembrane region" description="Helical" evidence="1">
    <location>
        <begin position="93"/>
        <end position="114"/>
    </location>
</feature>
<keyword evidence="1" id="KW-1133">Transmembrane helix</keyword>
<keyword evidence="1" id="KW-0472">Membrane</keyword>
<evidence type="ECO:0000313" key="3">
    <source>
        <dbReference type="Proteomes" id="UP000287823"/>
    </source>
</evidence>
<protein>
    <submittedName>
        <fullName evidence="2">Uncharacterized protein</fullName>
    </submittedName>
</protein>
<accession>A0A432WHK5</accession>